<protein>
    <submittedName>
        <fullName evidence="1">Uncharacterized protein</fullName>
    </submittedName>
</protein>
<evidence type="ECO:0000313" key="2">
    <source>
        <dbReference type="Proteomes" id="UP000502196"/>
    </source>
</evidence>
<evidence type="ECO:0000313" key="1">
    <source>
        <dbReference type="EMBL" id="CAB3389660.1"/>
    </source>
</evidence>
<organism evidence="1 2">
    <name type="scientific">Kyrpidia spormannii</name>
    <dbReference type="NCBI Taxonomy" id="2055160"/>
    <lineage>
        <taxon>Bacteria</taxon>
        <taxon>Bacillati</taxon>
        <taxon>Bacillota</taxon>
        <taxon>Bacilli</taxon>
        <taxon>Bacillales</taxon>
        <taxon>Alicyclobacillaceae</taxon>
        <taxon>Kyrpidia</taxon>
    </lineage>
</organism>
<dbReference type="Proteomes" id="UP000502196">
    <property type="component" value="Chromosome"/>
</dbReference>
<dbReference type="EMBL" id="LR792683">
    <property type="protein sequence ID" value="CAB3389660.1"/>
    <property type="molecule type" value="Genomic_DNA"/>
</dbReference>
<accession>A0A6F9DXB8</accession>
<proteinExistence type="predicted"/>
<dbReference type="AlphaFoldDB" id="A0A6F9DXB8"/>
<gene>
    <name evidence="1" type="ORF">COOX1_0026</name>
</gene>
<name>A0A6F9DXB8_9BACL</name>
<reference evidence="1 2" key="1">
    <citation type="submission" date="2020-04" db="EMBL/GenBank/DDBJ databases">
        <authorList>
            <person name="Hogendoorn C."/>
        </authorList>
    </citation>
    <scope>NUCLEOTIDE SEQUENCE [LARGE SCALE GENOMIC DNA]</scope>
    <source>
        <strain evidence="1">COOX1</strain>
    </source>
</reference>
<sequence>MMFNALLAGFGSYSKALQGLN</sequence>